<keyword evidence="3" id="KW-0456">Lyase</keyword>
<feature type="signal peptide" evidence="1">
    <location>
        <begin position="1"/>
        <end position="18"/>
    </location>
</feature>
<dbReference type="PANTHER" id="PTHR21366">
    <property type="entry name" value="GLYOXALASE FAMILY PROTEIN"/>
    <property type="match status" value="1"/>
</dbReference>
<dbReference type="EMBL" id="RBIQ01000008">
    <property type="protein sequence ID" value="RKR12846.1"/>
    <property type="molecule type" value="Genomic_DNA"/>
</dbReference>
<keyword evidence="4" id="KW-1185">Reference proteome</keyword>
<protein>
    <submittedName>
        <fullName evidence="3">Catechol 2,3-dioxygenase-like lactoylglutathione lyase family enzyme</fullName>
    </submittedName>
</protein>
<evidence type="ECO:0000259" key="2">
    <source>
        <dbReference type="PROSITE" id="PS51819"/>
    </source>
</evidence>
<accession>A0A495E7S0</accession>
<dbReference type="GO" id="GO:0051213">
    <property type="term" value="F:dioxygenase activity"/>
    <property type="evidence" value="ECO:0007669"/>
    <property type="project" value="UniProtKB-KW"/>
</dbReference>
<dbReference type="InterPro" id="IPR004360">
    <property type="entry name" value="Glyas_Fos-R_dOase_dom"/>
</dbReference>
<dbReference type="Proteomes" id="UP000269412">
    <property type="component" value="Unassembled WGS sequence"/>
</dbReference>
<dbReference type="InterPro" id="IPR050383">
    <property type="entry name" value="GlyoxalaseI/FosfomycinResist"/>
</dbReference>
<sequence>MKKILLFLILIQCSILSSQDFSLTYDHYSIIVKDSDKSAKFYAEILKLKETPHPTLAKGFRWFLINNTQQIHLIQKENPEYKKHKSVHLCLATQNLDTFTKHLKEKSITYYDWPGTKNEITRRADGVQQIYFQDPDGYWIEVNDAKH</sequence>
<evidence type="ECO:0000313" key="4">
    <source>
        <dbReference type="Proteomes" id="UP000269412"/>
    </source>
</evidence>
<evidence type="ECO:0000313" key="3">
    <source>
        <dbReference type="EMBL" id="RKR12846.1"/>
    </source>
</evidence>
<dbReference type="Pfam" id="PF00903">
    <property type="entry name" value="Glyoxalase"/>
    <property type="match status" value="1"/>
</dbReference>
<name>A0A495E7S0_9FLAO</name>
<keyword evidence="1" id="KW-0732">Signal</keyword>
<dbReference type="SUPFAM" id="SSF54593">
    <property type="entry name" value="Glyoxalase/Bleomycin resistance protein/Dihydroxybiphenyl dioxygenase"/>
    <property type="match status" value="1"/>
</dbReference>
<keyword evidence="3" id="KW-0223">Dioxygenase</keyword>
<feature type="domain" description="VOC" evidence="2">
    <location>
        <begin position="24"/>
        <end position="145"/>
    </location>
</feature>
<keyword evidence="3" id="KW-0560">Oxidoreductase</keyword>
<dbReference type="GO" id="GO:0016829">
    <property type="term" value="F:lyase activity"/>
    <property type="evidence" value="ECO:0007669"/>
    <property type="project" value="UniProtKB-KW"/>
</dbReference>
<dbReference type="InterPro" id="IPR037523">
    <property type="entry name" value="VOC_core"/>
</dbReference>
<dbReference type="Gene3D" id="3.10.180.10">
    <property type="entry name" value="2,3-Dihydroxybiphenyl 1,2-Dioxygenase, domain 1"/>
    <property type="match status" value="1"/>
</dbReference>
<gene>
    <name evidence="3" type="ORF">CLV91_1557</name>
</gene>
<feature type="chain" id="PRO_5019782620" evidence="1">
    <location>
        <begin position="19"/>
        <end position="147"/>
    </location>
</feature>
<comment type="caution">
    <text evidence="3">The sequence shown here is derived from an EMBL/GenBank/DDBJ whole genome shotgun (WGS) entry which is preliminary data.</text>
</comment>
<dbReference type="RefSeq" id="WP_121065935.1">
    <property type="nucleotide sequence ID" value="NZ_RBIQ01000008.1"/>
</dbReference>
<dbReference type="InterPro" id="IPR029068">
    <property type="entry name" value="Glyas_Bleomycin-R_OHBP_Dase"/>
</dbReference>
<evidence type="ECO:0000256" key="1">
    <source>
        <dbReference type="SAM" id="SignalP"/>
    </source>
</evidence>
<proteinExistence type="predicted"/>
<organism evidence="3 4">
    <name type="scientific">Maribacter vaceletii</name>
    <dbReference type="NCBI Taxonomy" id="1206816"/>
    <lineage>
        <taxon>Bacteria</taxon>
        <taxon>Pseudomonadati</taxon>
        <taxon>Bacteroidota</taxon>
        <taxon>Flavobacteriia</taxon>
        <taxon>Flavobacteriales</taxon>
        <taxon>Flavobacteriaceae</taxon>
        <taxon>Maribacter</taxon>
    </lineage>
</organism>
<dbReference type="OrthoDB" id="192739at2"/>
<reference evidence="3 4" key="1">
    <citation type="submission" date="2018-10" db="EMBL/GenBank/DDBJ databases">
        <title>Genomic Encyclopedia of Archaeal and Bacterial Type Strains, Phase II (KMG-II): from individual species to whole genera.</title>
        <authorList>
            <person name="Goeker M."/>
        </authorList>
    </citation>
    <scope>NUCLEOTIDE SEQUENCE [LARGE SCALE GENOMIC DNA]</scope>
    <source>
        <strain evidence="3 4">DSM 25230</strain>
    </source>
</reference>
<dbReference type="PROSITE" id="PS51819">
    <property type="entry name" value="VOC"/>
    <property type="match status" value="1"/>
</dbReference>
<dbReference type="AlphaFoldDB" id="A0A495E7S0"/>